<organism evidence="3 4">
    <name type="scientific">Exiguobacterium oxidotolerans</name>
    <dbReference type="NCBI Taxonomy" id="223958"/>
    <lineage>
        <taxon>Bacteria</taxon>
        <taxon>Bacillati</taxon>
        <taxon>Bacillota</taxon>
        <taxon>Bacilli</taxon>
        <taxon>Bacillales</taxon>
        <taxon>Bacillales Family XII. Incertae Sedis</taxon>
        <taxon>Exiguobacterium</taxon>
    </lineage>
</organism>
<dbReference type="Proteomes" id="UP000439752">
    <property type="component" value="Unassembled WGS sequence"/>
</dbReference>
<dbReference type="InterPro" id="IPR053710">
    <property type="entry name" value="Arylamine_NAT_domain_sf"/>
</dbReference>
<evidence type="ECO:0000256" key="2">
    <source>
        <dbReference type="RuleBase" id="RU003452"/>
    </source>
</evidence>
<keyword evidence="3" id="KW-0808">Transferase</keyword>
<reference evidence="3 4" key="1">
    <citation type="submission" date="2019-10" db="EMBL/GenBank/DDBJ databases">
        <authorList>
            <person name="Karimi E."/>
        </authorList>
    </citation>
    <scope>NUCLEOTIDE SEQUENCE [LARGE SCALE GENOMIC DNA]</scope>
    <source>
        <strain evidence="3">Exiguobacterium sp. 9Y</strain>
    </source>
</reference>
<proteinExistence type="inferred from homology"/>
<dbReference type="PRINTS" id="PR01543">
    <property type="entry name" value="ANATRNSFRASE"/>
</dbReference>
<dbReference type="Gene3D" id="3.30.2140.20">
    <property type="match status" value="1"/>
</dbReference>
<sequence>MSSLIKEIASRIQFPLDRPITFDDLPSLLEAFAYHLPFDNQAVLSKRTLPFNEARLEQTFVTNQASGVCYDLNHLLYEILRIKGFDVALVKATVYDNEHEVWSATGPTHVAILLQHAGATYLVDSGFGINLALRPVPLTGEIVLSPSGSFRIAPNGSGYQLEMQRIGLDDTFIIGYHFYTQQTLLPEQLAAIEQIIQQHAASPFNKRSLLAIRTETGHRILTEQALTTWTDGKKTILPIPSDEQYATWKKELF</sequence>
<dbReference type="SUPFAM" id="SSF54001">
    <property type="entry name" value="Cysteine proteinases"/>
    <property type="match status" value="1"/>
</dbReference>
<dbReference type="RefSeq" id="WP_159172574.1">
    <property type="nucleotide sequence ID" value="NZ_LR732308.1"/>
</dbReference>
<evidence type="ECO:0000313" key="4">
    <source>
        <dbReference type="Proteomes" id="UP000439752"/>
    </source>
</evidence>
<gene>
    <name evidence="3" type="ORF">EXIGUO9Y_80045</name>
</gene>
<dbReference type="PANTHER" id="PTHR11786:SF0">
    <property type="entry name" value="ARYLAMINE N-ACETYLTRANSFERASE 4-RELATED"/>
    <property type="match status" value="1"/>
</dbReference>
<comment type="similarity">
    <text evidence="1 2">Belongs to the arylamine N-acetyltransferase family.</text>
</comment>
<dbReference type="InterPro" id="IPR001447">
    <property type="entry name" value="Arylamine_N-AcTrfase"/>
</dbReference>
<accession>A0A653II55</accession>
<keyword evidence="4" id="KW-1185">Reference proteome</keyword>
<evidence type="ECO:0000313" key="3">
    <source>
        <dbReference type="EMBL" id="VWX38717.1"/>
    </source>
</evidence>
<name>A0A653II55_9BACL</name>
<dbReference type="PANTHER" id="PTHR11786">
    <property type="entry name" value="N-HYDROXYARYLAMINE O-ACETYLTRANSFERASE"/>
    <property type="match status" value="1"/>
</dbReference>
<dbReference type="InterPro" id="IPR038765">
    <property type="entry name" value="Papain-like_cys_pep_sf"/>
</dbReference>
<dbReference type="GO" id="GO:0016407">
    <property type="term" value="F:acetyltransferase activity"/>
    <property type="evidence" value="ECO:0007669"/>
    <property type="project" value="InterPro"/>
</dbReference>
<dbReference type="AlphaFoldDB" id="A0A653II55"/>
<protein>
    <submittedName>
        <fullName evidence="3">Acetyltransferase</fullName>
    </submittedName>
</protein>
<evidence type="ECO:0000256" key="1">
    <source>
        <dbReference type="ARBA" id="ARBA00006547"/>
    </source>
</evidence>
<dbReference type="Pfam" id="PF00797">
    <property type="entry name" value="Acetyltransf_2"/>
    <property type="match status" value="1"/>
</dbReference>
<dbReference type="EMBL" id="CABWKQ010000058">
    <property type="protein sequence ID" value="VWX38717.1"/>
    <property type="molecule type" value="Genomic_DNA"/>
</dbReference>